<evidence type="ECO:0008006" key="4">
    <source>
        <dbReference type="Google" id="ProtNLM"/>
    </source>
</evidence>
<dbReference type="EMBL" id="JBHTIU010000002">
    <property type="protein sequence ID" value="MFD0867683.1"/>
    <property type="molecule type" value="Genomic_DNA"/>
</dbReference>
<keyword evidence="3" id="KW-1185">Reference proteome</keyword>
<evidence type="ECO:0000313" key="2">
    <source>
        <dbReference type="EMBL" id="MFD0867683.1"/>
    </source>
</evidence>
<feature type="signal peptide" evidence="1">
    <location>
        <begin position="1"/>
        <end position="22"/>
    </location>
</feature>
<evidence type="ECO:0000256" key="1">
    <source>
        <dbReference type="SAM" id="SignalP"/>
    </source>
</evidence>
<comment type="caution">
    <text evidence="2">The sequence shown here is derived from an EMBL/GenBank/DDBJ whole genome shotgun (WGS) entry which is preliminary data.</text>
</comment>
<proteinExistence type="predicted"/>
<dbReference type="RefSeq" id="WP_379285485.1">
    <property type="nucleotide sequence ID" value="NZ_JBHTIU010000002.1"/>
</dbReference>
<name>A0ABW3D2T4_9BACL</name>
<feature type="chain" id="PRO_5046439954" description="Lipoprotein" evidence="1">
    <location>
        <begin position="23"/>
        <end position="114"/>
    </location>
</feature>
<protein>
    <recommendedName>
        <fullName evidence="4">Lipoprotein</fullName>
    </recommendedName>
</protein>
<dbReference type="PROSITE" id="PS51257">
    <property type="entry name" value="PROKAR_LIPOPROTEIN"/>
    <property type="match status" value="1"/>
</dbReference>
<accession>A0ABW3D2T4</accession>
<keyword evidence="1" id="KW-0732">Signal</keyword>
<gene>
    <name evidence="2" type="ORF">ACFQ03_00795</name>
</gene>
<dbReference type="Proteomes" id="UP001597120">
    <property type="component" value="Unassembled WGS sequence"/>
</dbReference>
<organism evidence="2 3">
    <name type="scientific">Paenibacillus residui</name>
    <dbReference type="NCBI Taxonomy" id="629724"/>
    <lineage>
        <taxon>Bacteria</taxon>
        <taxon>Bacillati</taxon>
        <taxon>Bacillota</taxon>
        <taxon>Bacilli</taxon>
        <taxon>Bacillales</taxon>
        <taxon>Paenibacillaceae</taxon>
        <taxon>Paenibacillus</taxon>
    </lineage>
</organism>
<sequence length="114" mass="12606">MLKRLRWIPVLLLSAMALSGCAFQSQSMERPIEMVAYSSLTEEEEQLIPVSPKDSVVEKVTVNEDLATLLGSSYSGKEVYSVTFNHTETPSVGNFVVYVDLDKKTVIGKGFSDK</sequence>
<evidence type="ECO:0000313" key="3">
    <source>
        <dbReference type="Proteomes" id="UP001597120"/>
    </source>
</evidence>
<reference evidence="3" key="1">
    <citation type="journal article" date="2019" name="Int. J. Syst. Evol. Microbiol.">
        <title>The Global Catalogue of Microorganisms (GCM) 10K type strain sequencing project: providing services to taxonomists for standard genome sequencing and annotation.</title>
        <authorList>
            <consortium name="The Broad Institute Genomics Platform"/>
            <consortium name="The Broad Institute Genome Sequencing Center for Infectious Disease"/>
            <person name="Wu L."/>
            <person name="Ma J."/>
        </authorList>
    </citation>
    <scope>NUCLEOTIDE SEQUENCE [LARGE SCALE GENOMIC DNA]</scope>
    <source>
        <strain evidence="3">CCUG 57263</strain>
    </source>
</reference>